<comment type="caution">
    <text evidence="1">The sequence shown here is derived from an EMBL/GenBank/DDBJ whole genome shotgun (WGS) entry which is preliminary data.</text>
</comment>
<keyword evidence="2" id="KW-1185">Reference proteome</keyword>
<proteinExistence type="predicted"/>
<accession>A0A927FFW1</accession>
<protein>
    <submittedName>
        <fullName evidence="1">Uncharacterized protein</fullName>
    </submittedName>
</protein>
<organism evidence="1 2">
    <name type="scientific">Limnohabitans radicicola</name>
    <dbReference type="NCBI Taxonomy" id="2771427"/>
    <lineage>
        <taxon>Bacteria</taxon>
        <taxon>Pseudomonadati</taxon>
        <taxon>Pseudomonadota</taxon>
        <taxon>Betaproteobacteria</taxon>
        <taxon>Burkholderiales</taxon>
        <taxon>Comamonadaceae</taxon>
        <taxon>Limnohabitans</taxon>
    </lineage>
</organism>
<sequence length="209" mass="23134">MDALATAFIAIGLLLILLLIVYLVDRVNTIEKETRRMALSMDKGPSKESKAPFAGLSGRRLWEAMIGKGAESISSDLLAELRERYDLVLHKHLEGIYKDGWRDGERGTLMEPTNVRTISTATGQVESWLPMPQVKTIYQCGLQASQRPPELWDSLRADMDEAANILYSKTQLEVRQALSGWLMPVPTAQTPLLQATATDASGHTDLPKA</sequence>
<evidence type="ECO:0000313" key="2">
    <source>
        <dbReference type="Proteomes" id="UP000647424"/>
    </source>
</evidence>
<dbReference type="AlphaFoldDB" id="A0A927FFW1"/>
<dbReference type="Proteomes" id="UP000647424">
    <property type="component" value="Unassembled WGS sequence"/>
</dbReference>
<evidence type="ECO:0000313" key="1">
    <source>
        <dbReference type="EMBL" id="MBD8048910.1"/>
    </source>
</evidence>
<name>A0A927FFW1_9BURK</name>
<dbReference type="RefSeq" id="WP_191817423.1">
    <property type="nucleotide sequence ID" value="NZ_JACYFT010000001.1"/>
</dbReference>
<reference evidence="1" key="1">
    <citation type="submission" date="2020-09" db="EMBL/GenBank/DDBJ databases">
        <title>Genome seq and assembly of Limnohabitants sp.</title>
        <authorList>
            <person name="Chhetri G."/>
        </authorList>
    </citation>
    <scope>NUCLEOTIDE SEQUENCE</scope>
    <source>
        <strain evidence="1">JUR4</strain>
    </source>
</reference>
<dbReference type="EMBL" id="JACYFT010000001">
    <property type="protein sequence ID" value="MBD8048910.1"/>
    <property type="molecule type" value="Genomic_DNA"/>
</dbReference>
<gene>
    <name evidence="1" type="ORF">IC609_00015</name>
</gene>